<dbReference type="AlphaFoldDB" id="A0AAW6KHV4"/>
<accession>A0AAW6KHV4</accession>
<dbReference type="RefSeq" id="WP_153247058.1">
    <property type="nucleotide sequence ID" value="NZ_AP025340.1"/>
</dbReference>
<evidence type="ECO:0000313" key="2">
    <source>
        <dbReference type="Proteomes" id="UP001216709"/>
    </source>
</evidence>
<protein>
    <recommendedName>
        <fullName evidence="3">N-acetyltransferase domain-containing protein</fullName>
    </recommendedName>
</protein>
<organism evidence="1 2">
    <name type="scientific">Bacillus paralicheniformis</name>
    <dbReference type="NCBI Taxonomy" id="1648923"/>
    <lineage>
        <taxon>Bacteria</taxon>
        <taxon>Bacillati</taxon>
        <taxon>Bacillota</taxon>
        <taxon>Bacilli</taxon>
        <taxon>Bacillales</taxon>
        <taxon>Bacillaceae</taxon>
        <taxon>Bacillus</taxon>
    </lineage>
</organism>
<evidence type="ECO:0008006" key="3">
    <source>
        <dbReference type="Google" id="ProtNLM"/>
    </source>
</evidence>
<name>A0AAW6KHV4_9BACI</name>
<sequence>MKACRMQSGPLHVNKVSIAYQREMGFSVEKRDVLNDDRPDQDQVLFIKEL</sequence>
<comment type="caution">
    <text evidence="1">The sequence shown here is derived from an EMBL/GenBank/DDBJ whole genome shotgun (WGS) entry which is preliminary data.</text>
</comment>
<proteinExistence type="predicted"/>
<dbReference type="EMBL" id="JARAFO010000296">
    <property type="protein sequence ID" value="MDE1455122.1"/>
    <property type="molecule type" value="Genomic_DNA"/>
</dbReference>
<dbReference type="Proteomes" id="UP001216709">
    <property type="component" value="Unassembled WGS sequence"/>
</dbReference>
<gene>
    <name evidence="1" type="ORF">PVN32_23725</name>
</gene>
<evidence type="ECO:0000313" key="1">
    <source>
        <dbReference type="EMBL" id="MDE1455122.1"/>
    </source>
</evidence>
<reference evidence="1" key="1">
    <citation type="submission" date="2022-12" db="EMBL/GenBank/DDBJ databases">
        <title>Draft Genome Sequences of Bacillus licheniformis and Bacillus paralicheniformis strains isolated from Irish skim milk powders.</title>
        <authorList>
            <person name="Lourenco A."/>
            <person name="Li F."/>
            <person name="Geraldine D."/>
            <person name="Tobin J.T."/>
            <person name="Butler F."/>
            <person name="Jordan K."/>
            <person name="Obrien T."/>
        </authorList>
    </citation>
    <scope>NUCLEOTIDE SEQUENCE</scope>
    <source>
        <strain evidence="1">3370</strain>
    </source>
</reference>